<accession>A0A6M3KXZ9</accession>
<dbReference type="SUPFAM" id="SSF56300">
    <property type="entry name" value="Metallo-dependent phosphatases"/>
    <property type="match status" value="1"/>
</dbReference>
<sequence length="330" mass="37602">MAPSITHKGIIVKEAIRRFNHLPSQTIARHVLATHGDLWENNLEIIRTSVRKYRGLQGKRSRTKTADKSLYLTGNEKIEMPATWRQKRTSYKLPPGTWLVMSDVHVPFHEKAPIEAAIQAGQAEKVDGIFLNGDIMDCAAVSYWPTVRRNFNAEVEATIDFLDFLRGEFPKQKIVYKPGNHEYRLPRYFLSKAPDLIGTPLAAMETVMGFEQRGIDFLDYFQIVYAGKLPVLHGHEVRMIARTVNPARGLFLRNKMFSLCGHCHTTSEHTSKNLEGTLMTCWSVGCLCDLNPDYNPYGNDWNWGFAIINIEKNGQFEVVNRRVLPNGKVV</sequence>
<dbReference type="CDD" id="cd00838">
    <property type="entry name" value="MPP_superfamily"/>
    <property type="match status" value="1"/>
</dbReference>
<dbReference type="Gene3D" id="3.60.21.10">
    <property type="match status" value="1"/>
</dbReference>
<proteinExistence type="predicted"/>
<dbReference type="InterPro" id="IPR004843">
    <property type="entry name" value="Calcineurin-like_PHP"/>
</dbReference>
<dbReference type="EMBL" id="MT142663">
    <property type="protein sequence ID" value="QJA86850.1"/>
    <property type="molecule type" value="Genomic_DNA"/>
</dbReference>
<evidence type="ECO:0000259" key="1">
    <source>
        <dbReference type="Pfam" id="PF00149"/>
    </source>
</evidence>
<feature type="domain" description="Calcineurin-like phosphoesterase" evidence="1">
    <location>
        <begin position="99"/>
        <end position="255"/>
    </location>
</feature>
<organism evidence="2">
    <name type="scientific">viral metagenome</name>
    <dbReference type="NCBI Taxonomy" id="1070528"/>
    <lineage>
        <taxon>unclassified sequences</taxon>
        <taxon>metagenomes</taxon>
        <taxon>organismal metagenomes</taxon>
    </lineage>
</organism>
<dbReference type="InterPro" id="IPR029052">
    <property type="entry name" value="Metallo-depent_PP-like"/>
</dbReference>
<reference evidence="2" key="1">
    <citation type="submission" date="2020-03" db="EMBL/GenBank/DDBJ databases">
        <title>The deep terrestrial virosphere.</title>
        <authorList>
            <person name="Holmfeldt K."/>
            <person name="Nilsson E."/>
            <person name="Simone D."/>
            <person name="Lopez-Fernandez M."/>
            <person name="Wu X."/>
            <person name="de Brujin I."/>
            <person name="Lundin D."/>
            <person name="Andersson A."/>
            <person name="Bertilsson S."/>
            <person name="Dopson M."/>
        </authorList>
    </citation>
    <scope>NUCLEOTIDE SEQUENCE</scope>
    <source>
        <strain evidence="2">MM415B03112</strain>
    </source>
</reference>
<evidence type="ECO:0000313" key="2">
    <source>
        <dbReference type="EMBL" id="QJA86850.1"/>
    </source>
</evidence>
<name>A0A6M3KXZ9_9ZZZZ</name>
<dbReference type="GO" id="GO:0016787">
    <property type="term" value="F:hydrolase activity"/>
    <property type="evidence" value="ECO:0007669"/>
    <property type="project" value="InterPro"/>
</dbReference>
<dbReference type="AlphaFoldDB" id="A0A6M3KXZ9"/>
<dbReference type="Pfam" id="PF00149">
    <property type="entry name" value="Metallophos"/>
    <property type="match status" value="1"/>
</dbReference>
<gene>
    <name evidence="2" type="ORF">MM415B03112_0007</name>
</gene>
<protein>
    <submittedName>
        <fullName evidence="2">Putative calcineurin-like phosphoesterase</fullName>
    </submittedName>
</protein>